<keyword evidence="3" id="KW-0812">Transmembrane</keyword>
<dbReference type="EMBL" id="JARKHS020022507">
    <property type="protein sequence ID" value="KAK8769521.1"/>
    <property type="molecule type" value="Genomic_DNA"/>
</dbReference>
<accession>A0AAQ4E495</accession>
<reference evidence="5 6" key="1">
    <citation type="journal article" date="2023" name="Arcadia Sci">
        <title>De novo assembly of a long-read Amblyomma americanum tick genome.</title>
        <authorList>
            <person name="Chou S."/>
            <person name="Poskanzer K.E."/>
            <person name="Rollins M."/>
            <person name="Thuy-Boun P.S."/>
        </authorList>
    </citation>
    <scope>NUCLEOTIDE SEQUENCE [LARGE SCALE GENOMIC DNA]</scope>
    <source>
        <strain evidence="5">F_SG_1</strain>
        <tissue evidence="5">Salivary glands</tissue>
    </source>
</reference>
<protein>
    <recommendedName>
        <fullName evidence="4">ABC transporter domain-containing protein</fullName>
    </recommendedName>
</protein>
<keyword evidence="2" id="KW-0677">Repeat</keyword>
<organism evidence="5 6">
    <name type="scientific">Amblyomma americanum</name>
    <name type="common">Lone star tick</name>
    <dbReference type="NCBI Taxonomy" id="6943"/>
    <lineage>
        <taxon>Eukaryota</taxon>
        <taxon>Metazoa</taxon>
        <taxon>Ecdysozoa</taxon>
        <taxon>Arthropoda</taxon>
        <taxon>Chelicerata</taxon>
        <taxon>Arachnida</taxon>
        <taxon>Acari</taxon>
        <taxon>Parasitiformes</taxon>
        <taxon>Ixodida</taxon>
        <taxon>Ixodoidea</taxon>
        <taxon>Ixodidae</taxon>
        <taxon>Amblyomminae</taxon>
        <taxon>Amblyomma</taxon>
    </lineage>
</organism>
<sequence length="536" mass="59756">MTRLLQLLSCLIPDVALTYAFTMMFINEEVGGELITSNDLKRFVLLDVTLYKMVHAMMATFGICLLLAMYVDRVWPGGDSVPERALFFTDHHADPYFRTFPQEIKTVLKTVTVLRSVSLKTYSEHVTVLLGSNGSGKSLILKIVAGLTRPNGGTVYVGSGWDIRHDLGSVRQLLGYCPQTSALLDELSVEENLRFFAGLRTLAWRKARSDAQISLYDSQLYNRRREIVRDLNYNDRRRLQLAIALVGSPAVRSSVHSACAQTSSLPPRAAKRCQSFTCHPSAMRSSSGYRFSILMDENSDVTELTAFIQKVHPSAELYMERRRSVVYTVGFPGTKSLIDLLRKLEENQERLGIKRIGVNTASLEDVMLRSFRCSTYRITEDPGELYRRSVLEGQGAISAPKGRALFLSLDFDRLSQELHAVVLKVRLVVGALVPVAMSLSAALRLLLPLQERTSAAKQLQLMTGLSAARYWSITFITDMLYHLFTTLVLLVPFFLPTRSDNICQNFAYMGTAAGEAQVHSAAHDCGIFCPAKAAVT</sequence>
<name>A0AAQ4E495_AMBAM</name>
<dbReference type="PROSITE" id="PS50893">
    <property type="entry name" value="ABC_TRANSPORTER_2"/>
    <property type="match status" value="1"/>
</dbReference>
<evidence type="ECO:0000313" key="6">
    <source>
        <dbReference type="Proteomes" id="UP001321473"/>
    </source>
</evidence>
<gene>
    <name evidence="5" type="ORF">V5799_014013</name>
</gene>
<dbReference type="AlphaFoldDB" id="A0AAQ4E495"/>
<dbReference type="Gene3D" id="3.40.50.300">
    <property type="entry name" value="P-loop containing nucleotide triphosphate hydrolases"/>
    <property type="match status" value="1"/>
</dbReference>
<keyword evidence="1" id="KW-0813">Transport</keyword>
<dbReference type="PANTHER" id="PTHR19229">
    <property type="entry name" value="ATP-BINDING CASSETTE TRANSPORTER SUBFAMILY A ABCA"/>
    <property type="match status" value="1"/>
</dbReference>
<dbReference type="SUPFAM" id="SSF52540">
    <property type="entry name" value="P-loop containing nucleoside triphosphate hydrolases"/>
    <property type="match status" value="1"/>
</dbReference>
<dbReference type="GO" id="GO:0016020">
    <property type="term" value="C:membrane"/>
    <property type="evidence" value="ECO:0007669"/>
    <property type="project" value="InterPro"/>
</dbReference>
<dbReference type="InterPro" id="IPR026082">
    <property type="entry name" value="ABCA"/>
</dbReference>
<keyword evidence="6" id="KW-1185">Reference proteome</keyword>
<feature type="domain" description="ABC transporter" evidence="4">
    <location>
        <begin position="99"/>
        <end position="338"/>
    </location>
</feature>
<dbReference type="PANTHER" id="PTHR19229:SF36">
    <property type="entry name" value="ATP-BINDING CASSETTE SUB-FAMILY A MEMBER 2"/>
    <property type="match status" value="1"/>
</dbReference>
<dbReference type="GO" id="GO:0016887">
    <property type="term" value="F:ATP hydrolysis activity"/>
    <property type="evidence" value="ECO:0007669"/>
    <property type="project" value="InterPro"/>
</dbReference>
<feature type="transmembrane region" description="Helical" evidence="3">
    <location>
        <begin position="50"/>
        <end position="71"/>
    </location>
</feature>
<evidence type="ECO:0000256" key="1">
    <source>
        <dbReference type="ARBA" id="ARBA00022448"/>
    </source>
</evidence>
<dbReference type="GO" id="GO:0005524">
    <property type="term" value="F:ATP binding"/>
    <property type="evidence" value="ECO:0007669"/>
    <property type="project" value="InterPro"/>
</dbReference>
<keyword evidence="3" id="KW-1133">Transmembrane helix</keyword>
<dbReference type="GO" id="GO:0140359">
    <property type="term" value="F:ABC-type transporter activity"/>
    <property type="evidence" value="ECO:0007669"/>
    <property type="project" value="InterPro"/>
</dbReference>
<feature type="transmembrane region" description="Helical" evidence="3">
    <location>
        <begin position="427"/>
        <end position="447"/>
    </location>
</feature>
<evidence type="ECO:0000256" key="3">
    <source>
        <dbReference type="SAM" id="Phobius"/>
    </source>
</evidence>
<keyword evidence="3" id="KW-0472">Membrane</keyword>
<dbReference type="GO" id="GO:0005319">
    <property type="term" value="F:lipid transporter activity"/>
    <property type="evidence" value="ECO:0007669"/>
    <property type="project" value="TreeGrafter"/>
</dbReference>
<feature type="transmembrane region" description="Helical" evidence="3">
    <location>
        <begin position="467"/>
        <end position="495"/>
    </location>
</feature>
<comment type="caution">
    <text evidence="5">The sequence shown here is derived from an EMBL/GenBank/DDBJ whole genome shotgun (WGS) entry which is preliminary data.</text>
</comment>
<evidence type="ECO:0000259" key="4">
    <source>
        <dbReference type="PROSITE" id="PS50893"/>
    </source>
</evidence>
<dbReference type="InterPro" id="IPR027417">
    <property type="entry name" value="P-loop_NTPase"/>
</dbReference>
<evidence type="ECO:0000256" key="2">
    <source>
        <dbReference type="ARBA" id="ARBA00022737"/>
    </source>
</evidence>
<dbReference type="Pfam" id="PF00005">
    <property type="entry name" value="ABC_tran"/>
    <property type="match status" value="1"/>
</dbReference>
<dbReference type="InterPro" id="IPR003439">
    <property type="entry name" value="ABC_transporter-like_ATP-bd"/>
</dbReference>
<evidence type="ECO:0000313" key="5">
    <source>
        <dbReference type="EMBL" id="KAK8769521.1"/>
    </source>
</evidence>
<proteinExistence type="predicted"/>
<dbReference type="Proteomes" id="UP001321473">
    <property type="component" value="Unassembled WGS sequence"/>
</dbReference>